<evidence type="ECO:0000313" key="4">
    <source>
        <dbReference type="EMBL" id="CAB4603474.1"/>
    </source>
</evidence>
<feature type="domain" description="Enoyl reductase (ER)" evidence="3">
    <location>
        <begin position="10"/>
        <end position="318"/>
    </location>
</feature>
<dbReference type="SUPFAM" id="SSF50129">
    <property type="entry name" value="GroES-like"/>
    <property type="match status" value="1"/>
</dbReference>
<gene>
    <name evidence="4" type="ORF">UFOPK1842_00334</name>
</gene>
<organism evidence="4">
    <name type="scientific">freshwater metagenome</name>
    <dbReference type="NCBI Taxonomy" id="449393"/>
    <lineage>
        <taxon>unclassified sequences</taxon>
        <taxon>metagenomes</taxon>
        <taxon>ecological metagenomes</taxon>
    </lineage>
</organism>
<accession>A0A6J6GWK6</accession>
<dbReference type="PANTHER" id="PTHR48106">
    <property type="entry name" value="QUINONE OXIDOREDUCTASE PIG3-RELATED"/>
    <property type="match status" value="1"/>
</dbReference>
<evidence type="ECO:0000256" key="1">
    <source>
        <dbReference type="ARBA" id="ARBA00022857"/>
    </source>
</evidence>
<keyword evidence="2" id="KW-0560">Oxidoreductase</keyword>
<dbReference type="CDD" id="cd05286">
    <property type="entry name" value="QOR2"/>
    <property type="match status" value="1"/>
</dbReference>
<evidence type="ECO:0000259" key="3">
    <source>
        <dbReference type="SMART" id="SM00829"/>
    </source>
</evidence>
<sequence length="321" mass="33992">MKAIQITQVGGPNVLELHEIDRPKISNEQALIEVSVAGVNFVDIYHRLGRYPVSLPYIPGVEGVGTIVELGSDAPKDLKVGARVGWVMASGGYAQFAAIPSNSLIPIPDSINDESAVALLLQGMTAHYLARNTYEIKPGDVALVHSGAGGVGLLLTRYIKSLGGQVIATASTPEKQSLAKAAGADLAIGYEGFAKIVKEFTSGQGAHVIYDGVGKNTFDEGLLALRKRGTFAVYGAASGQVLPIEIMKISTGSIYLTRPTLGDYVQDRSDLLRRAAEVFEAAERGDMQVSIGGRYPLADAASAQIDLEARKTTGKLILQVR</sequence>
<dbReference type="SMART" id="SM00829">
    <property type="entry name" value="PKS_ER"/>
    <property type="match status" value="1"/>
</dbReference>
<proteinExistence type="predicted"/>
<dbReference type="InterPro" id="IPR011032">
    <property type="entry name" value="GroES-like_sf"/>
</dbReference>
<dbReference type="InterPro" id="IPR047618">
    <property type="entry name" value="QOR-like"/>
</dbReference>
<dbReference type="InterPro" id="IPR036291">
    <property type="entry name" value="NAD(P)-bd_dom_sf"/>
</dbReference>
<dbReference type="Gene3D" id="3.90.180.10">
    <property type="entry name" value="Medium-chain alcohol dehydrogenases, catalytic domain"/>
    <property type="match status" value="1"/>
</dbReference>
<dbReference type="InterPro" id="IPR013149">
    <property type="entry name" value="ADH-like_C"/>
</dbReference>
<dbReference type="PANTHER" id="PTHR48106:SF13">
    <property type="entry name" value="QUINONE OXIDOREDUCTASE-RELATED"/>
    <property type="match status" value="1"/>
</dbReference>
<dbReference type="AlphaFoldDB" id="A0A6J6GWK6"/>
<keyword evidence="1" id="KW-0521">NADP</keyword>
<name>A0A6J6GWK6_9ZZZZ</name>
<dbReference type="GO" id="GO:0035925">
    <property type="term" value="F:mRNA 3'-UTR AU-rich region binding"/>
    <property type="evidence" value="ECO:0007669"/>
    <property type="project" value="TreeGrafter"/>
</dbReference>
<protein>
    <submittedName>
        <fullName evidence="4">Unannotated protein</fullName>
    </submittedName>
</protein>
<dbReference type="EMBL" id="CAEZUQ010000025">
    <property type="protein sequence ID" value="CAB4603474.1"/>
    <property type="molecule type" value="Genomic_DNA"/>
</dbReference>
<dbReference type="GO" id="GO:0070402">
    <property type="term" value="F:NADPH binding"/>
    <property type="evidence" value="ECO:0007669"/>
    <property type="project" value="TreeGrafter"/>
</dbReference>
<reference evidence="4" key="1">
    <citation type="submission" date="2020-05" db="EMBL/GenBank/DDBJ databases">
        <authorList>
            <person name="Chiriac C."/>
            <person name="Salcher M."/>
            <person name="Ghai R."/>
            <person name="Kavagutti S V."/>
        </authorList>
    </citation>
    <scope>NUCLEOTIDE SEQUENCE</scope>
</reference>
<dbReference type="Pfam" id="PF00107">
    <property type="entry name" value="ADH_zinc_N"/>
    <property type="match status" value="1"/>
</dbReference>
<dbReference type="InterPro" id="IPR020843">
    <property type="entry name" value="ER"/>
</dbReference>
<dbReference type="SUPFAM" id="SSF51735">
    <property type="entry name" value="NAD(P)-binding Rossmann-fold domains"/>
    <property type="match status" value="1"/>
</dbReference>
<dbReference type="GO" id="GO:0005829">
    <property type="term" value="C:cytosol"/>
    <property type="evidence" value="ECO:0007669"/>
    <property type="project" value="TreeGrafter"/>
</dbReference>
<dbReference type="Pfam" id="PF08240">
    <property type="entry name" value="ADH_N"/>
    <property type="match status" value="1"/>
</dbReference>
<evidence type="ECO:0000256" key="2">
    <source>
        <dbReference type="ARBA" id="ARBA00023002"/>
    </source>
</evidence>
<dbReference type="GO" id="GO:0003960">
    <property type="term" value="F:quinone reductase (NADPH) activity"/>
    <property type="evidence" value="ECO:0007669"/>
    <property type="project" value="InterPro"/>
</dbReference>
<dbReference type="Gene3D" id="3.40.50.720">
    <property type="entry name" value="NAD(P)-binding Rossmann-like Domain"/>
    <property type="match status" value="1"/>
</dbReference>
<dbReference type="InterPro" id="IPR013154">
    <property type="entry name" value="ADH-like_N"/>
</dbReference>